<comment type="caution">
    <text evidence="1">The sequence shown here is derived from an EMBL/GenBank/DDBJ whole genome shotgun (WGS) entry which is preliminary data.</text>
</comment>
<proteinExistence type="predicted"/>
<evidence type="ECO:0000313" key="2">
    <source>
        <dbReference type="Proteomes" id="UP001165489"/>
    </source>
</evidence>
<reference evidence="1" key="1">
    <citation type="submission" date="2022-03" db="EMBL/GenBank/DDBJ databases">
        <title>De novo assembled genomes of Belliella spp. (Cyclobacteriaceae) strains.</title>
        <authorList>
            <person name="Szabo A."/>
            <person name="Korponai K."/>
            <person name="Felfoldi T."/>
        </authorList>
    </citation>
    <scope>NUCLEOTIDE SEQUENCE</scope>
    <source>
        <strain evidence="1">DSM 111904</strain>
    </source>
</reference>
<dbReference type="EMBL" id="JAKZGP010000028">
    <property type="protein sequence ID" value="MCH7410025.1"/>
    <property type="molecule type" value="Genomic_DNA"/>
</dbReference>
<dbReference type="Proteomes" id="UP001165489">
    <property type="component" value="Unassembled WGS sequence"/>
</dbReference>
<dbReference type="RefSeq" id="WP_241348396.1">
    <property type="nucleotide sequence ID" value="NZ_JAKZGP010000028.1"/>
</dbReference>
<evidence type="ECO:0008006" key="3">
    <source>
        <dbReference type="Google" id="ProtNLM"/>
    </source>
</evidence>
<dbReference type="PROSITE" id="PS51257">
    <property type="entry name" value="PROKAR_LIPOPROTEIN"/>
    <property type="match status" value="1"/>
</dbReference>
<accession>A0ABS9V1F2</accession>
<evidence type="ECO:0000313" key="1">
    <source>
        <dbReference type="EMBL" id="MCH7410025.1"/>
    </source>
</evidence>
<keyword evidence="2" id="KW-1185">Reference proteome</keyword>
<organism evidence="1 2">
    <name type="scientific">Belliella filtrata</name>
    <dbReference type="NCBI Taxonomy" id="2923435"/>
    <lineage>
        <taxon>Bacteria</taxon>
        <taxon>Pseudomonadati</taxon>
        <taxon>Bacteroidota</taxon>
        <taxon>Cytophagia</taxon>
        <taxon>Cytophagales</taxon>
        <taxon>Cyclobacteriaceae</taxon>
        <taxon>Belliella</taxon>
    </lineage>
</organism>
<gene>
    <name evidence="1" type="ORF">MM239_11520</name>
</gene>
<name>A0ABS9V1F2_9BACT</name>
<protein>
    <recommendedName>
        <fullName evidence="3">Lipid/polyisoprenoid-binding YceI-like domain-containing protein</fullName>
    </recommendedName>
</protein>
<sequence>MNKILSQSYLVLFTLFVIVSCGPQLQTEQIETPLLTLKAEGPLFEGANSATATWELDLGKILGSLEGSVKEAKVISVEVELLNTEDLPALEKMVLEVTSKNTSMTRVGLFEGKMESGQVFALSIANKQENLANAFQDGKMTFVGDFDLLEEEYWSNVQFSLKVKFEIGIK</sequence>